<feature type="transmembrane region" description="Helical" evidence="1">
    <location>
        <begin position="48"/>
        <end position="67"/>
    </location>
</feature>
<organism evidence="2 3">
    <name type="scientific">Dipteronia sinensis</name>
    <dbReference type="NCBI Taxonomy" id="43782"/>
    <lineage>
        <taxon>Eukaryota</taxon>
        <taxon>Viridiplantae</taxon>
        <taxon>Streptophyta</taxon>
        <taxon>Embryophyta</taxon>
        <taxon>Tracheophyta</taxon>
        <taxon>Spermatophyta</taxon>
        <taxon>Magnoliopsida</taxon>
        <taxon>eudicotyledons</taxon>
        <taxon>Gunneridae</taxon>
        <taxon>Pentapetalae</taxon>
        <taxon>rosids</taxon>
        <taxon>malvids</taxon>
        <taxon>Sapindales</taxon>
        <taxon>Sapindaceae</taxon>
        <taxon>Hippocastanoideae</taxon>
        <taxon>Acereae</taxon>
        <taxon>Dipteronia</taxon>
    </lineage>
</organism>
<evidence type="ECO:0000256" key="1">
    <source>
        <dbReference type="SAM" id="Phobius"/>
    </source>
</evidence>
<reference evidence="2" key="1">
    <citation type="journal article" date="2023" name="Plant J.">
        <title>Genome sequences and population genomics provide insights into the demographic history, inbreeding, and mutation load of two 'living fossil' tree species of Dipteronia.</title>
        <authorList>
            <person name="Feng Y."/>
            <person name="Comes H.P."/>
            <person name="Chen J."/>
            <person name="Zhu S."/>
            <person name="Lu R."/>
            <person name="Zhang X."/>
            <person name="Li P."/>
            <person name="Qiu J."/>
            <person name="Olsen K.M."/>
            <person name="Qiu Y."/>
        </authorList>
    </citation>
    <scope>NUCLEOTIDE SEQUENCE</scope>
    <source>
        <strain evidence="2">NBL</strain>
    </source>
</reference>
<keyword evidence="3" id="KW-1185">Reference proteome</keyword>
<keyword evidence="1" id="KW-0812">Transmembrane</keyword>
<dbReference type="Proteomes" id="UP001281410">
    <property type="component" value="Unassembled WGS sequence"/>
</dbReference>
<evidence type="ECO:0000313" key="3">
    <source>
        <dbReference type="Proteomes" id="UP001281410"/>
    </source>
</evidence>
<proteinExistence type="predicted"/>
<protein>
    <submittedName>
        <fullName evidence="2">Uncharacterized protein</fullName>
    </submittedName>
</protein>
<dbReference type="EMBL" id="JANJYJ010000006">
    <property type="protein sequence ID" value="KAK3204167.1"/>
    <property type="molecule type" value="Genomic_DNA"/>
</dbReference>
<dbReference type="AlphaFoldDB" id="A0AAE0A4X7"/>
<sequence length="110" mass="13281">MEPLIFITTEVANDTISFSLQNFIFFGSVMFIRWWVSEYGSICYQALFIPFLLILYYKIVWCFKFLLNLGEVLNFYEGQQVICVVIHDYICLYMFERYVLLNWCLEEFSL</sequence>
<comment type="caution">
    <text evidence="2">The sequence shown here is derived from an EMBL/GenBank/DDBJ whole genome shotgun (WGS) entry which is preliminary data.</text>
</comment>
<feature type="transmembrane region" description="Helical" evidence="1">
    <location>
        <begin position="16"/>
        <end position="36"/>
    </location>
</feature>
<keyword evidence="1" id="KW-1133">Transmembrane helix</keyword>
<evidence type="ECO:0000313" key="2">
    <source>
        <dbReference type="EMBL" id="KAK3204167.1"/>
    </source>
</evidence>
<accession>A0AAE0A4X7</accession>
<name>A0AAE0A4X7_9ROSI</name>
<keyword evidence="1" id="KW-0472">Membrane</keyword>
<gene>
    <name evidence="2" type="ORF">Dsin_018213</name>
</gene>